<reference evidence="1 2" key="1">
    <citation type="submission" date="2019-09" db="EMBL/GenBank/DDBJ databases">
        <title>Goodfellowia gen. nov., a new genus of the Pseudonocardineae related to Actinoalloteichus, containing Goodfellowia coeruleoviolacea gen. nov., comb. nov. gen. nov., comb. nov.</title>
        <authorList>
            <person name="Labeda D."/>
        </authorList>
    </citation>
    <scope>NUCLEOTIDE SEQUENCE [LARGE SCALE GENOMIC DNA]</scope>
    <source>
        <strain evidence="1 2">AN110305</strain>
    </source>
</reference>
<keyword evidence="2" id="KW-1185">Reference proteome</keyword>
<gene>
    <name evidence="1" type="ORF">F0L68_16930</name>
</gene>
<dbReference type="Proteomes" id="UP000323454">
    <property type="component" value="Unassembled WGS sequence"/>
</dbReference>
<organism evidence="1 2">
    <name type="scientific">Solihabitans fulvus</name>
    <dbReference type="NCBI Taxonomy" id="1892852"/>
    <lineage>
        <taxon>Bacteria</taxon>
        <taxon>Bacillati</taxon>
        <taxon>Actinomycetota</taxon>
        <taxon>Actinomycetes</taxon>
        <taxon>Pseudonocardiales</taxon>
        <taxon>Pseudonocardiaceae</taxon>
        <taxon>Solihabitans</taxon>
    </lineage>
</organism>
<dbReference type="EMBL" id="VUOB01000028">
    <property type="protein sequence ID" value="KAA2261467.1"/>
    <property type="molecule type" value="Genomic_DNA"/>
</dbReference>
<evidence type="ECO:0000313" key="2">
    <source>
        <dbReference type="Proteomes" id="UP000323454"/>
    </source>
</evidence>
<name>A0A5B2XCT2_9PSEU</name>
<accession>A0A5B2XCT2</accession>
<dbReference type="AlphaFoldDB" id="A0A5B2XCT2"/>
<dbReference type="RefSeq" id="WP_149850544.1">
    <property type="nucleotide sequence ID" value="NZ_VUOB01000028.1"/>
</dbReference>
<dbReference type="OrthoDB" id="3362145at2"/>
<reference evidence="1 2" key="2">
    <citation type="submission" date="2019-09" db="EMBL/GenBank/DDBJ databases">
        <authorList>
            <person name="Jin C."/>
        </authorList>
    </citation>
    <scope>NUCLEOTIDE SEQUENCE [LARGE SCALE GENOMIC DNA]</scope>
    <source>
        <strain evidence="1 2">AN110305</strain>
    </source>
</reference>
<comment type="caution">
    <text evidence="1">The sequence shown here is derived from an EMBL/GenBank/DDBJ whole genome shotgun (WGS) entry which is preliminary data.</text>
</comment>
<protein>
    <submittedName>
        <fullName evidence="1">Uncharacterized protein</fullName>
    </submittedName>
</protein>
<proteinExistence type="predicted"/>
<evidence type="ECO:0000313" key="1">
    <source>
        <dbReference type="EMBL" id="KAA2261467.1"/>
    </source>
</evidence>
<sequence length="148" mass="16936">MTYVRRYPPTDFTTPTSAEYFKALLDWADTRDDSERSVRRIIGVPEKNGVPEPAMLDWIRDHHAATKDIRNYEIAVLPWHTTADGLNMALMDQHTAFVAFSGGSRQKLNGFSVADPTFTAYFIRHFDQLWAQLDPLDVFLRQLGSTQS</sequence>